<evidence type="ECO:0000256" key="16">
    <source>
        <dbReference type="PIRSR" id="PIRSR621190-2"/>
    </source>
</evidence>
<feature type="binding site" evidence="16">
    <location>
        <position position="195"/>
    </location>
    <ligand>
        <name>Zn(2+)</name>
        <dbReference type="ChEBI" id="CHEBI:29105"/>
        <label>1</label>
    </ligand>
</feature>
<name>A0A315VJ28_GAMAF</name>
<dbReference type="GO" id="GO:0030198">
    <property type="term" value="P:extracellular matrix organization"/>
    <property type="evidence" value="ECO:0007669"/>
    <property type="project" value="TreeGrafter"/>
</dbReference>
<proteinExistence type="inferred from homology"/>
<keyword evidence="5" id="KW-0645">Protease</keyword>
<dbReference type="Gene3D" id="3.40.390.10">
    <property type="entry name" value="Collagenase (Catalytic Domain)"/>
    <property type="match status" value="1"/>
</dbReference>
<evidence type="ECO:0000256" key="15">
    <source>
        <dbReference type="PIRSR" id="PIRSR621190-1"/>
    </source>
</evidence>
<dbReference type="PRINTS" id="PR00138">
    <property type="entry name" value="MATRIXIN"/>
</dbReference>
<comment type="subcellular location">
    <subcellularLocation>
        <location evidence="1">Secreted</location>
        <location evidence="1">Extracellular space</location>
        <location evidence="1">Extracellular matrix</location>
    </subcellularLocation>
</comment>
<keyword evidence="6 16" id="KW-0479">Metal-binding</keyword>
<feature type="chain" id="PRO_5016318846" description="Peptidase metallopeptidase domain-containing protein" evidence="17">
    <location>
        <begin position="19"/>
        <end position="263"/>
    </location>
</feature>
<sequence>MKMFTLSFLLSLLAAVFCMPVSQPTQQDEQFAEGYLKRFFNLTEEKNPSLRKGANPMNKKLSEMQKFFGLRITGTLDDDTLEVMKKPRCGVADENIARYSTFGDGLKWKKNTITYRIVNYTPDMSQAEVDDSIRRALEVWAKVTPLRFTKLTSGTADIMISFARQSHGDYYPFDGPSGTLAHAFAPSPDIGGDAHFDDDETFTFSSRRGYVLFLVAAHEFGHSLGLSHSNDRSALMYPLYSYKDPNTFVLPQDDVRGIQSLYG</sequence>
<evidence type="ECO:0000313" key="20">
    <source>
        <dbReference type="Proteomes" id="UP000250572"/>
    </source>
</evidence>
<keyword evidence="14" id="KW-1015">Disulfide bond</keyword>
<keyword evidence="11" id="KW-0482">Metalloprotease</keyword>
<dbReference type="SMART" id="SM00235">
    <property type="entry name" value="ZnMc"/>
    <property type="match status" value="1"/>
</dbReference>
<evidence type="ECO:0000256" key="17">
    <source>
        <dbReference type="SAM" id="SignalP"/>
    </source>
</evidence>
<feature type="binding site" evidence="16">
    <location>
        <position position="169"/>
    </location>
    <ligand>
        <name>Zn(2+)</name>
        <dbReference type="ChEBI" id="CHEBI:29105"/>
        <label>1</label>
    </ligand>
</feature>
<keyword evidence="3" id="KW-0964">Secreted</keyword>
<dbReference type="SUPFAM" id="SSF47090">
    <property type="entry name" value="PGBD-like"/>
    <property type="match status" value="1"/>
</dbReference>
<keyword evidence="8" id="KW-0378">Hydrolase</keyword>
<keyword evidence="13" id="KW-0865">Zymogen</keyword>
<feature type="domain" description="Peptidase metallopeptidase" evidence="18">
    <location>
        <begin position="104"/>
        <end position="263"/>
    </location>
</feature>
<comment type="caution">
    <text evidence="19">The sequence shown here is derived from an EMBL/GenBank/DDBJ whole genome shotgun (WGS) entry which is preliminary data.</text>
</comment>
<feature type="binding site" evidence="16">
    <location>
        <position position="198"/>
    </location>
    <ligand>
        <name>Ca(2+)</name>
        <dbReference type="ChEBI" id="CHEBI:29108"/>
        <label>1</label>
    </ligand>
</feature>
<feature type="binding site" evidence="16">
    <location>
        <position position="167"/>
    </location>
    <ligand>
        <name>Zn(2+)</name>
        <dbReference type="ChEBI" id="CHEBI:29105"/>
        <label>1</label>
    </ligand>
</feature>
<feature type="binding site" evidence="16">
    <location>
        <position position="157"/>
    </location>
    <ligand>
        <name>Ca(2+)</name>
        <dbReference type="ChEBI" id="CHEBI:29108"/>
        <label>2</label>
    </ligand>
</feature>
<dbReference type="SUPFAM" id="SSF55486">
    <property type="entry name" value="Metalloproteases ('zincins'), catalytic domain"/>
    <property type="match status" value="1"/>
</dbReference>
<reference evidence="19 20" key="1">
    <citation type="journal article" date="2018" name="G3 (Bethesda)">
        <title>A High-Quality Reference Genome for the Invasive Mosquitofish Gambusia affinis Using a Chicago Library.</title>
        <authorList>
            <person name="Hoffberg S.L."/>
            <person name="Troendle N.J."/>
            <person name="Glenn T.C."/>
            <person name="Mahmud O."/>
            <person name="Louha S."/>
            <person name="Chalopin D."/>
            <person name="Bennetzen J.L."/>
            <person name="Mauricio R."/>
        </authorList>
    </citation>
    <scope>NUCLEOTIDE SEQUENCE [LARGE SCALE GENOMIC DNA]</scope>
    <source>
        <strain evidence="19">NE01/NJP1002.9</strain>
        <tissue evidence="19">Muscle</tissue>
    </source>
</reference>
<organism evidence="19 20">
    <name type="scientific">Gambusia affinis</name>
    <name type="common">Western mosquitofish</name>
    <name type="synonym">Heterandria affinis</name>
    <dbReference type="NCBI Taxonomy" id="33528"/>
    <lineage>
        <taxon>Eukaryota</taxon>
        <taxon>Metazoa</taxon>
        <taxon>Chordata</taxon>
        <taxon>Craniata</taxon>
        <taxon>Vertebrata</taxon>
        <taxon>Euteleostomi</taxon>
        <taxon>Actinopterygii</taxon>
        <taxon>Neopterygii</taxon>
        <taxon>Teleostei</taxon>
        <taxon>Neoteleostei</taxon>
        <taxon>Acanthomorphata</taxon>
        <taxon>Ovalentaria</taxon>
        <taxon>Atherinomorphae</taxon>
        <taxon>Cyprinodontiformes</taxon>
        <taxon>Poeciliidae</taxon>
        <taxon>Poeciliinae</taxon>
        <taxon>Gambusia</taxon>
    </lineage>
</organism>
<feature type="binding site" evidence="16">
    <location>
        <position position="228"/>
    </location>
    <ligand>
        <name>Zn(2+)</name>
        <dbReference type="ChEBI" id="CHEBI:29105"/>
        <label>2</label>
        <note>catalytic</note>
    </ligand>
</feature>
<dbReference type="EMBL" id="NHOQ01001678">
    <property type="protein sequence ID" value="PWA23153.1"/>
    <property type="molecule type" value="Genomic_DNA"/>
</dbReference>
<dbReference type="STRING" id="33528.ENSGAFP00000023935"/>
<evidence type="ECO:0000256" key="3">
    <source>
        <dbReference type="ARBA" id="ARBA00022525"/>
    </source>
</evidence>
<evidence type="ECO:0000256" key="11">
    <source>
        <dbReference type="ARBA" id="ARBA00023049"/>
    </source>
</evidence>
<dbReference type="InterPro" id="IPR036365">
    <property type="entry name" value="PGBD-like_sf"/>
</dbReference>
<keyword evidence="10 16" id="KW-0106">Calcium</keyword>
<evidence type="ECO:0000256" key="14">
    <source>
        <dbReference type="ARBA" id="ARBA00023157"/>
    </source>
</evidence>
<keyword evidence="4" id="KW-0272">Extracellular matrix</keyword>
<comment type="cofactor">
    <cofactor evidence="16">
        <name>Ca(2+)</name>
        <dbReference type="ChEBI" id="CHEBI:29108"/>
    </cofactor>
    <text evidence="16">Can bind about 5 Ca(2+) ions per subunit.</text>
</comment>
<dbReference type="GO" id="GO:0008270">
    <property type="term" value="F:zinc ion binding"/>
    <property type="evidence" value="ECO:0007669"/>
    <property type="project" value="InterPro"/>
</dbReference>
<evidence type="ECO:0000313" key="19">
    <source>
        <dbReference type="EMBL" id="PWA23153.1"/>
    </source>
</evidence>
<keyword evidence="20" id="KW-1185">Reference proteome</keyword>
<feature type="signal peptide" evidence="17">
    <location>
        <begin position="1"/>
        <end position="18"/>
    </location>
</feature>
<feature type="binding site" evidence="16">
    <location>
        <position position="182"/>
    </location>
    <ligand>
        <name>Zn(2+)</name>
        <dbReference type="ChEBI" id="CHEBI:29105"/>
        <label>1</label>
    </ligand>
</feature>
<keyword evidence="7 17" id="KW-0732">Signal</keyword>
<dbReference type="Pfam" id="PF00413">
    <property type="entry name" value="Peptidase_M10"/>
    <property type="match status" value="1"/>
</dbReference>
<dbReference type="InterPro" id="IPR001818">
    <property type="entry name" value="Pept_M10_metallopeptidase"/>
</dbReference>
<feature type="binding site" evidence="16">
    <location>
        <position position="123"/>
    </location>
    <ligand>
        <name>Ca(2+)</name>
        <dbReference type="ChEBI" id="CHEBI:29108"/>
        <label>1</label>
    </ligand>
</feature>
<evidence type="ECO:0000256" key="6">
    <source>
        <dbReference type="ARBA" id="ARBA00022723"/>
    </source>
</evidence>
<feature type="binding site" evidence="16">
    <location>
        <position position="236"/>
    </location>
    <ligand>
        <name>Zn(2+)</name>
        <dbReference type="ChEBI" id="CHEBI:29105"/>
        <label>2</label>
        <note>catalytic</note>
    </ligand>
</feature>
<feature type="binding site" evidence="16">
    <location>
        <position position="222"/>
    </location>
    <ligand>
        <name>Zn(2+)</name>
        <dbReference type="ChEBI" id="CHEBI:29105"/>
        <label>2</label>
        <note>catalytic</note>
    </ligand>
</feature>
<feature type="binding site" description="in inhibited form" evidence="16">
    <location>
        <position position="89"/>
    </location>
    <ligand>
        <name>Zn(2+)</name>
        <dbReference type="ChEBI" id="CHEBI:29105"/>
        <label>2</label>
        <note>catalytic</note>
    </ligand>
</feature>
<dbReference type="GO" id="GO:0004222">
    <property type="term" value="F:metalloendopeptidase activity"/>
    <property type="evidence" value="ECO:0007669"/>
    <property type="project" value="InterPro"/>
</dbReference>
<dbReference type="InterPro" id="IPR033739">
    <property type="entry name" value="M10A_MMP"/>
</dbReference>
<dbReference type="InterPro" id="IPR024079">
    <property type="entry name" value="MetalloPept_cat_dom_sf"/>
</dbReference>
<dbReference type="GO" id="GO:0030574">
    <property type="term" value="P:collagen catabolic process"/>
    <property type="evidence" value="ECO:0007669"/>
    <property type="project" value="UniProtKB-KW"/>
</dbReference>
<keyword evidence="9 16" id="KW-0862">Zinc</keyword>
<dbReference type="PANTHER" id="PTHR10201:SF151">
    <property type="entry name" value="INTERSTITIAL COLLAGENASE"/>
    <property type="match status" value="1"/>
</dbReference>
<protein>
    <recommendedName>
        <fullName evidence="18">Peptidase metallopeptidase domain-containing protein</fullName>
    </recommendedName>
</protein>
<feature type="binding site" evidence="16">
    <location>
        <position position="191"/>
    </location>
    <ligand>
        <name>Ca(2+)</name>
        <dbReference type="ChEBI" id="CHEBI:29108"/>
        <label>2</label>
    </ligand>
</feature>
<feature type="binding site" evidence="16">
    <location>
        <position position="177"/>
    </location>
    <ligand>
        <name>Ca(2+)</name>
        <dbReference type="ChEBI" id="CHEBI:29108"/>
        <label>3</label>
    </ligand>
</feature>
<dbReference type="Proteomes" id="UP000250572">
    <property type="component" value="Unassembled WGS sequence"/>
</dbReference>
<dbReference type="AlphaFoldDB" id="A0A315VJ28"/>
<evidence type="ECO:0000256" key="5">
    <source>
        <dbReference type="ARBA" id="ARBA00022670"/>
    </source>
</evidence>
<dbReference type="FunFam" id="3.40.390.10:FF:000007">
    <property type="entry name" value="Collagenase 3"/>
    <property type="match status" value="1"/>
</dbReference>
<dbReference type="CDD" id="cd04278">
    <property type="entry name" value="ZnMc_MMP"/>
    <property type="match status" value="1"/>
</dbReference>
<evidence type="ECO:0000256" key="4">
    <source>
        <dbReference type="ARBA" id="ARBA00022530"/>
    </source>
</evidence>
<evidence type="ECO:0000256" key="1">
    <source>
        <dbReference type="ARBA" id="ARBA00004498"/>
    </source>
</evidence>
<dbReference type="InterPro" id="IPR021190">
    <property type="entry name" value="Pept_M10A"/>
</dbReference>
<feature type="binding site" evidence="16">
    <location>
        <position position="175"/>
    </location>
    <ligand>
        <name>Ca(2+)</name>
        <dbReference type="ChEBI" id="CHEBI:29108"/>
        <label>3</label>
    </ligand>
</feature>
<evidence type="ECO:0000256" key="10">
    <source>
        <dbReference type="ARBA" id="ARBA00022837"/>
    </source>
</evidence>
<feature type="binding site" evidence="16">
    <location>
        <position position="174"/>
    </location>
    <ligand>
        <name>Ca(2+)</name>
        <dbReference type="ChEBI" id="CHEBI:29108"/>
        <label>3</label>
    </ligand>
</feature>
<dbReference type="GO" id="GO:0006508">
    <property type="term" value="P:proteolysis"/>
    <property type="evidence" value="ECO:0007669"/>
    <property type="project" value="UniProtKB-KW"/>
</dbReference>
<feature type="binding site" evidence="16">
    <location>
        <position position="200"/>
    </location>
    <ligand>
        <name>Ca(2+)</name>
        <dbReference type="ChEBI" id="CHEBI:29108"/>
        <label>3</label>
    </ligand>
</feature>
<feature type="binding site" evidence="16">
    <location>
        <position position="197"/>
    </location>
    <ligand>
        <name>Ca(2+)</name>
        <dbReference type="ChEBI" id="CHEBI:29108"/>
        <label>3</label>
    </ligand>
</feature>
<dbReference type="PANTHER" id="PTHR10201">
    <property type="entry name" value="MATRIX METALLOPROTEINASE"/>
    <property type="match status" value="1"/>
</dbReference>
<evidence type="ECO:0000256" key="12">
    <source>
        <dbReference type="ARBA" id="ARBA00023105"/>
    </source>
</evidence>
<evidence type="ECO:0000256" key="7">
    <source>
        <dbReference type="ARBA" id="ARBA00022729"/>
    </source>
</evidence>
<dbReference type="GO" id="GO:0031012">
    <property type="term" value="C:extracellular matrix"/>
    <property type="evidence" value="ECO:0007669"/>
    <property type="project" value="InterPro"/>
</dbReference>
<evidence type="ECO:0000256" key="9">
    <source>
        <dbReference type="ARBA" id="ARBA00022833"/>
    </source>
</evidence>
<feature type="binding site" evidence="16">
    <location>
        <position position="200"/>
    </location>
    <ligand>
        <name>Ca(2+)</name>
        <dbReference type="ChEBI" id="CHEBI:29108"/>
        <label>1</label>
    </ligand>
</feature>
<comment type="cofactor">
    <cofactor evidence="16">
        <name>Zn(2+)</name>
        <dbReference type="ChEBI" id="CHEBI:29105"/>
    </cofactor>
    <text evidence="16">Binds 2 Zn(2+) ions per subunit.</text>
</comment>
<evidence type="ECO:0000256" key="8">
    <source>
        <dbReference type="ARBA" id="ARBA00022801"/>
    </source>
</evidence>
<feature type="binding site" evidence="16">
    <location>
        <position position="193"/>
    </location>
    <ligand>
        <name>Ca(2+)</name>
        <dbReference type="ChEBI" id="CHEBI:29108"/>
        <label>2</label>
    </ligand>
</feature>
<dbReference type="InterPro" id="IPR006026">
    <property type="entry name" value="Peptidase_Metallo"/>
</dbReference>
<gene>
    <name evidence="19" type="ORF">CCH79_00002241</name>
</gene>
<evidence type="ECO:0000256" key="13">
    <source>
        <dbReference type="ARBA" id="ARBA00023145"/>
    </source>
</evidence>
<feature type="active site" evidence="15">
    <location>
        <position position="219"/>
    </location>
</feature>
<keyword evidence="12" id="KW-0177">Collagen degradation</keyword>
<comment type="similarity">
    <text evidence="2">Belongs to the peptidase M10A family.</text>
</comment>
<evidence type="ECO:0000259" key="18">
    <source>
        <dbReference type="SMART" id="SM00235"/>
    </source>
</evidence>
<accession>A0A315VJ28</accession>
<evidence type="ECO:0000256" key="2">
    <source>
        <dbReference type="ARBA" id="ARBA00010370"/>
    </source>
</evidence>
<feature type="binding site" evidence="16">
    <location>
        <position position="218"/>
    </location>
    <ligand>
        <name>Zn(2+)</name>
        <dbReference type="ChEBI" id="CHEBI:29105"/>
        <label>2</label>
        <note>catalytic</note>
    </ligand>
</feature>